<dbReference type="Proteomes" id="UP000736787">
    <property type="component" value="Unassembled WGS sequence"/>
</dbReference>
<evidence type="ECO:0000313" key="3">
    <source>
        <dbReference type="EMBL" id="KAG2943689.1"/>
    </source>
</evidence>
<name>A0A8T0ZG10_9STRA</name>
<evidence type="ECO:0000313" key="5">
    <source>
        <dbReference type="EMBL" id="KAG3222956.1"/>
    </source>
</evidence>
<protein>
    <submittedName>
        <fullName evidence="1">Uncharacterized protein</fullName>
    </submittedName>
</protein>
<dbReference type="EMBL" id="RCMG01000163">
    <property type="protein sequence ID" value="KAG2861121.1"/>
    <property type="molecule type" value="Genomic_DNA"/>
</dbReference>
<organism evidence="1 6">
    <name type="scientific">Phytophthora cactorum</name>
    <dbReference type="NCBI Taxonomy" id="29920"/>
    <lineage>
        <taxon>Eukaryota</taxon>
        <taxon>Sar</taxon>
        <taxon>Stramenopiles</taxon>
        <taxon>Oomycota</taxon>
        <taxon>Peronosporomycetes</taxon>
        <taxon>Peronosporales</taxon>
        <taxon>Peronosporaceae</taxon>
        <taxon>Phytophthora</taxon>
    </lineage>
</organism>
<evidence type="ECO:0000313" key="4">
    <source>
        <dbReference type="EMBL" id="KAG2988405.1"/>
    </source>
</evidence>
<sequence>MRLNVAGAYFCPCGIAIHYQSMPLGVLTAVTSLHLIKIWSDPSVKSMAL</sequence>
<dbReference type="AlphaFoldDB" id="A0A8T0ZG10"/>
<evidence type="ECO:0000313" key="2">
    <source>
        <dbReference type="EMBL" id="KAG2930410.1"/>
    </source>
</evidence>
<gene>
    <name evidence="1" type="ORF">PC113_g7429</name>
    <name evidence="2" type="ORF">PC115_g6507</name>
    <name evidence="3" type="ORF">PC117_g9338</name>
    <name evidence="4" type="ORF">PC118_g6754</name>
    <name evidence="5" type="ORF">PC129_g6351</name>
</gene>
<evidence type="ECO:0000313" key="6">
    <source>
        <dbReference type="Proteomes" id="UP000735874"/>
    </source>
</evidence>
<dbReference type="Proteomes" id="UP000697107">
    <property type="component" value="Unassembled WGS sequence"/>
</dbReference>
<dbReference type="EMBL" id="RCMK01000213">
    <property type="protein sequence ID" value="KAG2943689.1"/>
    <property type="molecule type" value="Genomic_DNA"/>
</dbReference>
<evidence type="ECO:0000313" key="1">
    <source>
        <dbReference type="EMBL" id="KAG2861121.1"/>
    </source>
</evidence>
<dbReference type="Proteomes" id="UP000774804">
    <property type="component" value="Unassembled WGS sequence"/>
</dbReference>
<dbReference type="EMBL" id="RCMV01000162">
    <property type="protein sequence ID" value="KAG3222956.1"/>
    <property type="molecule type" value="Genomic_DNA"/>
</dbReference>
<dbReference type="Proteomes" id="UP000760860">
    <property type="component" value="Unassembled WGS sequence"/>
</dbReference>
<comment type="caution">
    <text evidence="1">The sequence shown here is derived from an EMBL/GenBank/DDBJ whole genome shotgun (WGS) entry which is preliminary data.</text>
</comment>
<reference evidence="1" key="1">
    <citation type="submission" date="2018-10" db="EMBL/GenBank/DDBJ databases">
        <title>Effector identification in a new, highly contiguous assembly of the strawberry crown rot pathogen Phytophthora cactorum.</title>
        <authorList>
            <person name="Armitage A.D."/>
            <person name="Nellist C.F."/>
            <person name="Bates H."/>
            <person name="Vickerstaff R.J."/>
            <person name="Harrison R.J."/>
        </authorList>
    </citation>
    <scope>NUCLEOTIDE SEQUENCE</scope>
    <source>
        <strain evidence="1">15-7</strain>
        <strain evidence="2">4032</strain>
        <strain evidence="3">4040</strain>
        <strain evidence="4">P415</strain>
        <strain evidence="5">P421</strain>
    </source>
</reference>
<accession>A0A8T0ZG10</accession>
<dbReference type="Proteomes" id="UP000735874">
    <property type="component" value="Unassembled WGS sequence"/>
</dbReference>
<proteinExistence type="predicted"/>
<dbReference type="EMBL" id="RCML01000154">
    <property type="protein sequence ID" value="KAG2988405.1"/>
    <property type="molecule type" value="Genomic_DNA"/>
</dbReference>
<dbReference type="EMBL" id="RCMI01000146">
    <property type="protein sequence ID" value="KAG2930410.1"/>
    <property type="molecule type" value="Genomic_DNA"/>
</dbReference>